<keyword evidence="3" id="KW-1185">Reference proteome</keyword>
<dbReference type="InParanoid" id="A0A2T2ZS32"/>
<feature type="transmembrane region" description="Helical" evidence="1">
    <location>
        <begin position="64"/>
        <end position="88"/>
    </location>
</feature>
<reference evidence="2 3" key="1">
    <citation type="journal article" date="2018" name="Mycol. Prog.">
        <title>Coniella lustricola, a new species from submerged detritus.</title>
        <authorList>
            <person name="Raudabaugh D.B."/>
            <person name="Iturriaga T."/>
            <person name="Carver A."/>
            <person name="Mondo S."/>
            <person name="Pangilinan J."/>
            <person name="Lipzen A."/>
            <person name="He G."/>
            <person name="Amirebrahimi M."/>
            <person name="Grigoriev I.V."/>
            <person name="Miller A.N."/>
        </authorList>
    </citation>
    <scope>NUCLEOTIDE SEQUENCE [LARGE SCALE GENOMIC DNA]</scope>
    <source>
        <strain evidence="2 3">B22-T-1</strain>
    </source>
</reference>
<dbReference type="Proteomes" id="UP000241462">
    <property type="component" value="Unassembled WGS sequence"/>
</dbReference>
<sequence length="172" mass="18497">MPRGQGPPSSISPTHWGCHPKLDPSTRFLDSSSPPHSTVARVHLSCLSVLVRIILPHNPLCQSLFTICSIIAGSLVFLGALHLCVYLARIYCTVHCRPQSTFPVLCASPCSKKGPLVFIGKQRKYQKPRCNLSKLNPQSTNAAIATGQRQVAASCVLLANSSESSSVQPGHD</sequence>
<accession>A0A2T2ZS32</accession>
<keyword evidence="1" id="KW-0472">Membrane</keyword>
<dbReference type="EMBL" id="KZ678855">
    <property type="protein sequence ID" value="PSR74523.1"/>
    <property type="molecule type" value="Genomic_DNA"/>
</dbReference>
<name>A0A2T2ZS32_9PEZI</name>
<proteinExistence type="predicted"/>
<evidence type="ECO:0000256" key="1">
    <source>
        <dbReference type="SAM" id="Phobius"/>
    </source>
</evidence>
<gene>
    <name evidence="2" type="ORF">BD289DRAFT_215741</name>
</gene>
<evidence type="ECO:0000313" key="2">
    <source>
        <dbReference type="EMBL" id="PSR74523.1"/>
    </source>
</evidence>
<keyword evidence="1" id="KW-0812">Transmembrane</keyword>
<organism evidence="2 3">
    <name type="scientific">Coniella lustricola</name>
    <dbReference type="NCBI Taxonomy" id="2025994"/>
    <lineage>
        <taxon>Eukaryota</taxon>
        <taxon>Fungi</taxon>
        <taxon>Dikarya</taxon>
        <taxon>Ascomycota</taxon>
        <taxon>Pezizomycotina</taxon>
        <taxon>Sordariomycetes</taxon>
        <taxon>Sordariomycetidae</taxon>
        <taxon>Diaporthales</taxon>
        <taxon>Schizoparmaceae</taxon>
        <taxon>Coniella</taxon>
    </lineage>
</organism>
<evidence type="ECO:0000313" key="3">
    <source>
        <dbReference type="Proteomes" id="UP000241462"/>
    </source>
</evidence>
<protein>
    <submittedName>
        <fullName evidence="2">Uncharacterized protein</fullName>
    </submittedName>
</protein>
<dbReference type="AlphaFoldDB" id="A0A2T2ZS32"/>
<keyword evidence="1" id="KW-1133">Transmembrane helix</keyword>